<dbReference type="Pfam" id="PF01368">
    <property type="entry name" value="DHH"/>
    <property type="match status" value="1"/>
</dbReference>
<dbReference type="Gene3D" id="3.10.310.30">
    <property type="match status" value="1"/>
</dbReference>
<accession>A0A4Q0I9X3</accession>
<dbReference type="GO" id="GO:0003676">
    <property type="term" value="F:nucleic acid binding"/>
    <property type="evidence" value="ECO:0007669"/>
    <property type="project" value="InterPro"/>
</dbReference>
<dbReference type="InterPro" id="IPR038763">
    <property type="entry name" value="DHH_sf"/>
</dbReference>
<sequence>MIENEIISLIKDADAIAILPHVSADGDALGSSLALALALNALNKKPAVYFEEEMPNTYSFLPGREFAEVYSEKPDKYGLVIALDTGDMERLGKRAAIFNDADSTVNIDHHTTNTQFAQLNLVNTNSSAVGELIYQLIKMMGIDIDKDIATCLYVAIATDTGGFRYSNTTPVTHQIAADLINNGVDVSYITQTVFETLSLQKVKLMGKAVESLELLENGKLAIIKITDDLLKNIGAREEDCEGIVNIGRNIEGVEVAVVIRQREGGDLKINFRSKNYVDVSAIANRHSGGGHKRAAGCTIKGDINDIKEMLIKEIQEVL</sequence>
<dbReference type="InterPro" id="IPR001667">
    <property type="entry name" value="DDH_dom"/>
</dbReference>
<dbReference type="Proteomes" id="UP000289166">
    <property type="component" value="Unassembled WGS sequence"/>
</dbReference>
<protein>
    <submittedName>
        <fullName evidence="3">Bifunctional oligoribonuclease/PAP phosphatase NrnA</fullName>
    </submittedName>
</protein>
<comment type="caution">
    <text evidence="3">The sequence shown here is derived from an EMBL/GenBank/DDBJ whole genome shotgun (WGS) entry which is preliminary data.</text>
</comment>
<dbReference type="InterPro" id="IPR003156">
    <property type="entry name" value="DHHA1_dom"/>
</dbReference>
<dbReference type="RefSeq" id="WP_128705840.1">
    <property type="nucleotide sequence ID" value="NZ_RLII01000004.1"/>
</dbReference>
<dbReference type="AlphaFoldDB" id="A0A4Q0I9X3"/>
<dbReference type="OrthoDB" id="9803668at2"/>
<dbReference type="Gene3D" id="3.90.1640.10">
    <property type="entry name" value="inorganic pyrophosphatase (n-terminal core)"/>
    <property type="match status" value="1"/>
</dbReference>
<dbReference type="PANTHER" id="PTHR47618">
    <property type="entry name" value="BIFUNCTIONAL OLIGORIBONUCLEASE AND PAP PHOSPHATASE NRNA"/>
    <property type="match status" value="1"/>
</dbReference>
<dbReference type="InterPro" id="IPR051319">
    <property type="entry name" value="Oligoribo/pAp-PDE_c-di-AMP_PDE"/>
</dbReference>
<reference evidence="4" key="1">
    <citation type="submission" date="2018-11" db="EMBL/GenBank/DDBJ databases">
        <title>Genome sequencing of a novel mesophilic and cellulolytic organism within the genus Hungateiclostridium.</title>
        <authorList>
            <person name="Rettenmaier R."/>
            <person name="Liebl W."/>
            <person name="Zverlov V."/>
        </authorList>
    </citation>
    <scope>NUCLEOTIDE SEQUENCE [LARGE SCALE GENOMIC DNA]</scope>
    <source>
        <strain evidence="4">N2K1</strain>
    </source>
</reference>
<dbReference type="PANTHER" id="PTHR47618:SF1">
    <property type="entry name" value="BIFUNCTIONAL OLIGORIBONUCLEASE AND PAP PHOSPHATASE NRNA"/>
    <property type="match status" value="1"/>
</dbReference>
<name>A0A4Q0I9X3_9FIRM</name>
<dbReference type="EMBL" id="RLII01000004">
    <property type="protein sequence ID" value="RXE59812.1"/>
    <property type="molecule type" value="Genomic_DNA"/>
</dbReference>
<evidence type="ECO:0000313" key="3">
    <source>
        <dbReference type="EMBL" id="RXE59812.1"/>
    </source>
</evidence>
<keyword evidence="4" id="KW-1185">Reference proteome</keyword>
<feature type="domain" description="DHHA1" evidence="2">
    <location>
        <begin position="233"/>
        <end position="315"/>
    </location>
</feature>
<organism evidence="3 4">
    <name type="scientific">Acetivibrio mesophilus</name>
    <dbReference type="NCBI Taxonomy" id="2487273"/>
    <lineage>
        <taxon>Bacteria</taxon>
        <taxon>Bacillati</taxon>
        <taxon>Bacillota</taxon>
        <taxon>Clostridia</taxon>
        <taxon>Eubacteriales</taxon>
        <taxon>Oscillospiraceae</taxon>
        <taxon>Acetivibrio</taxon>
    </lineage>
</organism>
<evidence type="ECO:0000259" key="2">
    <source>
        <dbReference type="Pfam" id="PF02272"/>
    </source>
</evidence>
<proteinExistence type="predicted"/>
<feature type="domain" description="DDH" evidence="1">
    <location>
        <begin position="16"/>
        <end position="156"/>
    </location>
</feature>
<dbReference type="Pfam" id="PF02272">
    <property type="entry name" value="DHHA1"/>
    <property type="match status" value="1"/>
</dbReference>
<dbReference type="SUPFAM" id="SSF64182">
    <property type="entry name" value="DHH phosphoesterases"/>
    <property type="match status" value="1"/>
</dbReference>
<evidence type="ECO:0000313" key="4">
    <source>
        <dbReference type="Proteomes" id="UP000289166"/>
    </source>
</evidence>
<evidence type="ECO:0000259" key="1">
    <source>
        <dbReference type="Pfam" id="PF01368"/>
    </source>
</evidence>
<gene>
    <name evidence="3" type="ORF">EFD62_05735</name>
</gene>